<dbReference type="PANTHER" id="PTHR21495">
    <property type="entry name" value="NUCLEOPORIN-RELATED"/>
    <property type="match status" value="1"/>
</dbReference>
<comment type="caution">
    <text evidence="5">The sequence shown here is derived from an EMBL/GenBank/DDBJ whole genome shotgun (WGS) entry which is preliminary data.</text>
</comment>
<organism evidence="5 6">
    <name type="scientific">Striga hermonthica</name>
    <name type="common">Purple witchweed</name>
    <name type="synonym">Buchnera hermonthica</name>
    <dbReference type="NCBI Taxonomy" id="68872"/>
    <lineage>
        <taxon>Eukaryota</taxon>
        <taxon>Viridiplantae</taxon>
        <taxon>Streptophyta</taxon>
        <taxon>Embryophyta</taxon>
        <taxon>Tracheophyta</taxon>
        <taxon>Spermatophyta</taxon>
        <taxon>Magnoliopsida</taxon>
        <taxon>eudicotyledons</taxon>
        <taxon>Gunneridae</taxon>
        <taxon>Pentapetalae</taxon>
        <taxon>asterids</taxon>
        <taxon>lamiids</taxon>
        <taxon>Lamiales</taxon>
        <taxon>Orobanchaceae</taxon>
        <taxon>Buchnereae</taxon>
        <taxon>Striga</taxon>
    </lineage>
</organism>
<evidence type="ECO:0000256" key="3">
    <source>
        <dbReference type="ARBA" id="ARBA00022525"/>
    </source>
</evidence>
<dbReference type="EMBL" id="CACSLK010012531">
    <property type="protein sequence ID" value="CAA0815641.1"/>
    <property type="molecule type" value="Genomic_DNA"/>
</dbReference>
<reference evidence="5" key="1">
    <citation type="submission" date="2019-12" db="EMBL/GenBank/DDBJ databases">
        <authorList>
            <person name="Scholes J."/>
        </authorList>
    </citation>
    <scope>NUCLEOTIDE SEQUENCE</scope>
</reference>
<evidence type="ECO:0000256" key="4">
    <source>
        <dbReference type="RuleBase" id="RU363099"/>
    </source>
</evidence>
<keyword evidence="3 4" id="KW-0964">Secreted</keyword>
<comment type="subcellular location">
    <subcellularLocation>
        <location evidence="4">Secreted</location>
        <location evidence="4">Extracellular space</location>
        <location evidence="4">Apoplast</location>
    </subcellularLocation>
</comment>
<comment type="subunit">
    <text evidence="2 4">Homodimer.</text>
</comment>
<sequence>MLDNLVTSGPEMGSGEVGRIQGLIGQASMHEMALVMLVNVVFTHGVYKGSTLSIVGRNPLNDEVREVPVVGGTGFFRMARGYALTTTYSVNEAHTHGVIVYDVEVWHLDGQFALVSPQ</sequence>
<dbReference type="InterPro" id="IPR044859">
    <property type="entry name" value="Allene_oxi_cyc_Dirigent"/>
</dbReference>
<comment type="function">
    <text evidence="4">Dirigent proteins impart stereoselectivity on the phenoxy radical-coupling reaction, yielding optically active lignans from two molecules of coniferyl alcohol in the biosynthesis of lignans, flavonolignans, and alkaloids and thus plays a central role in plant secondary metabolism.</text>
</comment>
<dbReference type="Pfam" id="PF03018">
    <property type="entry name" value="Dirigent"/>
    <property type="match status" value="1"/>
</dbReference>
<name>A0A9N7MPR8_STRHE</name>
<evidence type="ECO:0000313" key="6">
    <source>
        <dbReference type="Proteomes" id="UP001153555"/>
    </source>
</evidence>
<comment type="similarity">
    <text evidence="1 4">Belongs to the plant dirigent protein family.</text>
</comment>
<dbReference type="OrthoDB" id="889932at2759"/>
<dbReference type="GO" id="GO:0009699">
    <property type="term" value="P:phenylpropanoid biosynthetic process"/>
    <property type="evidence" value="ECO:0007669"/>
    <property type="project" value="UniProtKB-ARBA"/>
</dbReference>
<dbReference type="InterPro" id="IPR004265">
    <property type="entry name" value="Dirigent"/>
</dbReference>
<keyword evidence="4" id="KW-0052">Apoplast</keyword>
<dbReference type="Proteomes" id="UP001153555">
    <property type="component" value="Unassembled WGS sequence"/>
</dbReference>
<evidence type="ECO:0000313" key="5">
    <source>
        <dbReference type="EMBL" id="CAA0815641.1"/>
    </source>
</evidence>
<dbReference type="GO" id="GO:0048046">
    <property type="term" value="C:apoplast"/>
    <property type="evidence" value="ECO:0007669"/>
    <property type="project" value="UniProtKB-SubCell"/>
</dbReference>
<proteinExistence type="inferred from homology"/>
<dbReference type="Gene3D" id="2.40.480.10">
    <property type="entry name" value="Allene oxide cyclase-like"/>
    <property type="match status" value="1"/>
</dbReference>
<evidence type="ECO:0000256" key="2">
    <source>
        <dbReference type="ARBA" id="ARBA00011738"/>
    </source>
</evidence>
<dbReference type="AlphaFoldDB" id="A0A9N7MPR8"/>
<protein>
    <recommendedName>
        <fullName evidence="4">Dirigent protein</fullName>
    </recommendedName>
</protein>
<gene>
    <name evidence="5" type="ORF">SHERM_15653</name>
</gene>
<accession>A0A9N7MPR8</accession>
<evidence type="ECO:0000256" key="1">
    <source>
        <dbReference type="ARBA" id="ARBA00010746"/>
    </source>
</evidence>
<keyword evidence="6" id="KW-1185">Reference proteome</keyword>